<dbReference type="GO" id="GO:0005524">
    <property type="term" value="F:ATP binding"/>
    <property type="evidence" value="ECO:0007669"/>
    <property type="project" value="UniProtKB-KW"/>
</dbReference>
<protein>
    <recommendedName>
        <fullName evidence="4">Bacterial type II secretion system protein E domain-containing protein</fullName>
    </recommendedName>
</protein>
<evidence type="ECO:0000313" key="5">
    <source>
        <dbReference type="EMBL" id="TLS68148.1"/>
    </source>
</evidence>
<evidence type="ECO:0000259" key="4">
    <source>
        <dbReference type="PROSITE" id="PS00662"/>
    </source>
</evidence>
<sequence>MHSTDHFNHRYQKATINMIDGEMLEGTLLGFSPIMRTLHFIDDSCIDLSHKLDTLEIAYIALHRTEENRRCRTVKTEEMDELNIVTVNIELFEVYAAPTMSNTPGFYCYLKSDEHPYERIFFYHHGIRLQEKPQRLGELLLDQEMLESEDLSRALAVQTASIPALAELLLEQGALTDEELSTIMATHHPSMGELLLDQESIQSSSIYKGTSVDLPPRSRDLPLGHALIEAGLITAEELHHALDEQKRRARRLGEILLDEEIITEDELLSILAKKFRLPQIDLDHCDTSHEACMLLGREYIQQHKVLPIEIDRNTLKLAISSPLGLDEYNAICFRTGKKVREILVKDSQLLTHIEMFLSDCEASEAVAYDFVHRELTDEEPVTKIENMLSVENTPVVRLVSRLIRNGLKRHASDIHILPLAKKVSVSYRLNGQLLSQVALEKGIHKQVTARIKILSGMDIAEQRLPQDGRMMLREENHTYEFRVSSIPNAFGESIVLRVLNKEVAVNLESLGLREDDLHHLTAMAHKLFGLILVTGPTGSGKSTTLFSILKSISHLPAHILTIEDPIESEIAGANQIQVNHKIGMSFSRILRNALRHDPDIIMIGEMRDEETAKIGIEAALTGHLIYSTLHTNSAVDAIIRLNDLGIPNYLIAPALRGVISQNLLKTLCPQCRQPVPDDDEVFAIIQDQGLPRPNMLYKAIGCEHCSQTGFIGRVMLYEFLVVNDAMRHAIHDGKGSHQLKKIAVAAGMRPKSEYALQLAADGTIDHNDFISVLM</sequence>
<comment type="caution">
    <text evidence="5">The sequence shown here is derived from an EMBL/GenBank/DDBJ whole genome shotgun (WGS) entry which is preliminary data.</text>
</comment>
<gene>
    <name evidence="5" type="ORF">FEF65_03900</name>
</gene>
<dbReference type="RefSeq" id="WP_138238484.1">
    <property type="nucleotide sequence ID" value="NZ_VBRY01000003.1"/>
</dbReference>
<dbReference type="SUPFAM" id="SSF52540">
    <property type="entry name" value="P-loop containing nucleoside triphosphate hydrolases"/>
    <property type="match status" value="1"/>
</dbReference>
<dbReference type="Pfam" id="PF05157">
    <property type="entry name" value="MshEN"/>
    <property type="match status" value="1"/>
</dbReference>
<feature type="domain" description="Bacterial type II secretion system protein E" evidence="4">
    <location>
        <begin position="594"/>
        <end position="608"/>
    </location>
</feature>
<dbReference type="Gene3D" id="3.30.300.160">
    <property type="entry name" value="Type II secretion system, protein E, N-terminal domain"/>
    <property type="match status" value="1"/>
</dbReference>
<name>A0A5R9GRD5_9PROT</name>
<dbReference type="GO" id="GO:0016887">
    <property type="term" value="F:ATP hydrolysis activity"/>
    <property type="evidence" value="ECO:0007669"/>
    <property type="project" value="TreeGrafter"/>
</dbReference>
<proteinExistence type="inferred from homology"/>
<organism evidence="5 6">
    <name type="scientific">Mariprofundus erugo</name>
    <dbReference type="NCBI Taxonomy" id="2528639"/>
    <lineage>
        <taxon>Bacteria</taxon>
        <taxon>Pseudomonadati</taxon>
        <taxon>Pseudomonadota</taxon>
        <taxon>Candidatius Mariprofundia</taxon>
        <taxon>Mariprofundales</taxon>
        <taxon>Mariprofundaceae</taxon>
        <taxon>Mariprofundus</taxon>
    </lineage>
</organism>
<evidence type="ECO:0000313" key="6">
    <source>
        <dbReference type="Proteomes" id="UP000306585"/>
    </source>
</evidence>
<evidence type="ECO:0000256" key="3">
    <source>
        <dbReference type="ARBA" id="ARBA00022840"/>
    </source>
</evidence>
<dbReference type="GO" id="GO:0005886">
    <property type="term" value="C:plasma membrane"/>
    <property type="evidence" value="ECO:0007669"/>
    <property type="project" value="TreeGrafter"/>
</dbReference>
<dbReference type="Pfam" id="PF00437">
    <property type="entry name" value="T2SSE"/>
    <property type="match status" value="1"/>
</dbReference>
<dbReference type="Proteomes" id="UP000306585">
    <property type="component" value="Unassembled WGS sequence"/>
</dbReference>
<comment type="similarity">
    <text evidence="1">Belongs to the GSP E family.</text>
</comment>
<dbReference type="CDD" id="cd01129">
    <property type="entry name" value="PulE-GspE-like"/>
    <property type="match status" value="1"/>
</dbReference>
<dbReference type="Gene3D" id="3.40.50.300">
    <property type="entry name" value="P-loop containing nucleotide triphosphate hydrolases"/>
    <property type="match status" value="1"/>
</dbReference>
<dbReference type="InterPro" id="IPR001482">
    <property type="entry name" value="T2SS/T4SS_dom"/>
</dbReference>
<dbReference type="EMBL" id="VBRY01000003">
    <property type="protein sequence ID" value="TLS68148.1"/>
    <property type="molecule type" value="Genomic_DNA"/>
</dbReference>
<dbReference type="InterPro" id="IPR007831">
    <property type="entry name" value="T2SS_GspE_N"/>
</dbReference>
<dbReference type="PROSITE" id="PS00662">
    <property type="entry name" value="T2SP_E"/>
    <property type="match status" value="1"/>
</dbReference>
<accession>A0A5R9GRD5</accession>
<dbReference type="InterPro" id="IPR027417">
    <property type="entry name" value="P-loop_NTPase"/>
</dbReference>
<evidence type="ECO:0000256" key="2">
    <source>
        <dbReference type="ARBA" id="ARBA00022741"/>
    </source>
</evidence>
<dbReference type="InterPro" id="IPR037257">
    <property type="entry name" value="T2SS_E_N_sf"/>
</dbReference>
<evidence type="ECO:0000256" key="1">
    <source>
        <dbReference type="ARBA" id="ARBA00006611"/>
    </source>
</evidence>
<keyword evidence="6" id="KW-1185">Reference proteome</keyword>
<keyword evidence="3" id="KW-0067">ATP-binding</keyword>
<reference evidence="5 6" key="1">
    <citation type="journal article" date="2019" name="Appl. Environ. Microbiol.">
        <title>Environmental Evidence and Genomic Insight of Iron-oxidizing Bacteria Preference Towards More Corrosion Resistant Stainless Steel at Higher Salinities.</title>
        <authorList>
            <person name="Garrison C.E."/>
            <person name="Price K.A."/>
            <person name="Field E.K."/>
        </authorList>
    </citation>
    <scope>NUCLEOTIDE SEQUENCE [LARGE SCALE GENOMIC DNA]</scope>
    <source>
        <strain evidence="5 6">P3</strain>
    </source>
</reference>
<dbReference type="SUPFAM" id="SSF160246">
    <property type="entry name" value="EspE N-terminal domain-like"/>
    <property type="match status" value="2"/>
</dbReference>
<dbReference type="PANTHER" id="PTHR30258">
    <property type="entry name" value="TYPE II SECRETION SYSTEM PROTEIN GSPE-RELATED"/>
    <property type="match status" value="1"/>
</dbReference>
<dbReference type="Gene3D" id="3.30.450.90">
    <property type="match status" value="1"/>
</dbReference>
<keyword evidence="2" id="KW-0547">Nucleotide-binding</keyword>
<dbReference type="PANTHER" id="PTHR30258:SF1">
    <property type="entry name" value="PROTEIN TRANSPORT PROTEIN HOFB HOMOLOG"/>
    <property type="match status" value="1"/>
</dbReference>
<dbReference type="AlphaFoldDB" id="A0A5R9GRD5"/>